<keyword evidence="1" id="KW-0560">Oxidoreductase</keyword>
<organism evidence="1 2">
    <name type="scientific">Novosphingobium silvae</name>
    <dbReference type="NCBI Taxonomy" id="2692619"/>
    <lineage>
        <taxon>Bacteria</taxon>
        <taxon>Pseudomonadati</taxon>
        <taxon>Pseudomonadota</taxon>
        <taxon>Alphaproteobacteria</taxon>
        <taxon>Sphingomonadales</taxon>
        <taxon>Sphingomonadaceae</taxon>
        <taxon>Novosphingobium</taxon>
    </lineage>
</organism>
<evidence type="ECO:0000313" key="2">
    <source>
        <dbReference type="Proteomes" id="UP000465810"/>
    </source>
</evidence>
<dbReference type="GO" id="GO:0051213">
    <property type="term" value="F:dioxygenase activity"/>
    <property type="evidence" value="ECO:0007669"/>
    <property type="project" value="UniProtKB-KW"/>
</dbReference>
<reference evidence="1 2" key="1">
    <citation type="submission" date="2019-12" db="EMBL/GenBank/DDBJ databases">
        <authorList>
            <person name="Feng G."/>
            <person name="Zhu H."/>
        </authorList>
    </citation>
    <scope>NUCLEOTIDE SEQUENCE [LARGE SCALE GENOMIC DNA]</scope>
    <source>
        <strain evidence="1 2">FGD1</strain>
    </source>
</reference>
<accession>A0A7X4GME8</accession>
<keyword evidence="1" id="KW-0223">Dioxygenase</keyword>
<keyword evidence="2" id="KW-1185">Reference proteome</keyword>
<dbReference type="AlphaFoldDB" id="A0A7X4GME8"/>
<sequence length="154" mass="15872">MQAPAATNDACPAVVAPPAELSGWASPRPLDAGRDETHAAMLTPGVAVAARLPSTRNVRYVMRPEKPGGSVSYGGVFAFTVATPGRYRIALGSAAWIDVLAQRKPAASVAHGHGPACTGIRKMVDFDLAAGRYVLQIAGNGSANLPLMVTKLPA</sequence>
<proteinExistence type="predicted"/>
<evidence type="ECO:0000313" key="1">
    <source>
        <dbReference type="EMBL" id="MYM00350.1"/>
    </source>
</evidence>
<name>A0A7X4GME8_9SPHN</name>
<dbReference type="Proteomes" id="UP000465810">
    <property type="component" value="Unassembled WGS sequence"/>
</dbReference>
<dbReference type="EMBL" id="WVTD01000045">
    <property type="protein sequence ID" value="MYM00350.1"/>
    <property type="molecule type" value="Genomic_DNA"/>
</dbReference>
<gene>
    <name evidence="1" type="ORF">GR702_21670</name>
</gene>
<protein>
    <submittedName>
        <fullName evidence="1">Homogentisate 1,2-dioxygenase</fullName>
    </submittedName>
</protein>
<comment type="caution">
    <text evidence="1">The sequence shown here is derived from an EMBL/GenBank/DDBJ whole genome shotgun (WGS) entry which is preliminary data.</text>
</comment>